<keyword evidence="2" id="KW-0472">Membrane</keyword>
<dbReference type="InterPro" id="IPR003362">
    <property type="entry name" value="Bact_transf"/>
</dbReference>
<gene>
    <name evidence="4" type="primary">wcaJ</name>
    <name evidence="4" type="ORF">NCTC13316_00290</name>
</gene>
<dbReference type="PANTHER" id="PTHR30576">
    <property type="entry name" value="COLANIC BIOSYNTHESIS UDP-GLUCOSE LIPID CARRIER TRANSFERASE"/>
    <property type="match status" value="1"/>
</dbReference>
<evidence type="ECO:0000259" key="3">
    <source>
        <dbReference type="Pfam" id="PF02397"/>
    </source>
</evidence>
<sequence>MKNIQTGISTTSQLSKKPYDYVKRGIDILLSLLAIILFLPIYLIVAIWIMVDDSFPILFRQKRAGYLNKPFYIYKFRTMKLQQTSPITYFWKNGVPDDFVFKQPADKTYTANFTGIGTFLRKWSLDELPQFFNVLLGDMSLVGPRPELTEIANCYNKEQAIRLKVKPGITGWAQINGRSHINHGEKIKLDLDYVQNYSLWLDIKILFATLLKVIFKQGAV</sequence>
<dbReference type="RefSeq" id="WP_115329844.1">
    <property type="nucleotide sequence ID" value="NZ_CAAAHP010000011.1"/>
</dbReference>
<keyword evidence="4" id="KW-0808">Transferase</keyword>
<feature type="domain" description="Bacterial sugar transferase" evidence="3">
    <location>
        <begin position="23"/>
        <end position="214"/>
    </location>
</feature>
<name>A0A378JIS2_9GAMM</name>
<dbReference type="EMBL" id="UGOD01000001">
    <property type="protein sequence ID" value="STX50223.1"/>
    <property type="molecule type" value="Genomic_DNA"/>
</dbReference>
<reference evidence="4 5" key="1">
    <citation type="submission" date="2018-06" db="EMBL/GenBank/DDBJ databases">
        <authorList>
            <consortium name="Pathogen Informatics"/>
            <person name="Doyle S."/>
        </authorList>
    </citation>
    <scope>NUCLEOTIDE SEQUENCE [LARGE SCALE GENOMIC DNA]</scope>
    <source>
        <strain evidence="4 5">NCTC13316</strain>
    </source>
</reference>
<keyword evidence="2" id="KW-0812">Transmembrane</keyword>
<keyword evidence="2" id="KW-1133">Transmembrane helix</keyword>
<dbReference type="Pfam" id="PF02397">
    <property type="entry name" value="Bac_transf"/>
    <property type="match status" value="1"/>
</dbReference>
<keyword evidence="5" id="KW-1185">Reference proteome</keyword>
<evidence type="ECO:0000313" key="4">
    <source>
        <dbReference type="EMBL" id="STX50223.1"/>
    </source>
</evidence>
<organism evidence="4 5">
    <name type="scientific">Legionella busanensis</name>
    <dbReference type="NCBI Taxonomy" id="190655"/>
    <lineage>
        <taxon>Bacteria</taxon>
        <taxon>Pseudomonadati</taxon>
        <taxon>Pseudomonadota</taxon>
        <taxon>Gammaproteobacteria</taxon>
        <taxon>Legionellales</taxon>
        <taxon>Legionellaceae</taxon>
        <taxon>Legionella</taxon>
    </lineage>
</organism>
<accession>A0A378JIS2</accession>
<proteinExistence type="inferred from homology"/>
<comment type="similarity">
    <text evidence="1">Belongs to the bacterial sugar transferase family.</text>
</comment>
<evidence type="ECO:0000313" key="5">
    <source>
        <dbReference type="Proteomes" id="UP000254794"/>
    </source>
</evidence>
<dbReference type="OrthoDB" id="9808602at2"/>
<evidence type="ECO:0000256" key="2">
    <source>
        <dbReference type="SAM" id="Phobius"/>
    </source>
</evidence>
<dbReference type="AlphaFoldDB" id="A0A378JIS2"/>
<evidence type="ECO:0000256" key="1">
    <source>
        <dbReference type="ARBA" id="ARBA00006464"/>
    </source>
</evidence>
<feature type="transmembrane region" description="Helical" evidence="2">
    <location>
        <begin position="28"/>
        <end position="51"/>
    </location>
</feature>
<dbReference type="PANTHER" id="PTHR30576:SF0">
    <property type="entry name" value="UNDECAPRENYL-PHOSPHATE N-ACETYLGALACTOSAMINYL 1-PHOSPHATE TRANSFERASE-RELATED"/>
    <property type="match status" value="1"/>
</dbReference>
<dbReference type="Proteomes" id="UP000254794">
    <property type="component" value="Unassembled WGS sequence"/>
</dbReference>
<protein>
    <submittedName>
        <fullName evidence="4">Colanic biosynthesis UDP-glucose lipid carrier transferase</fullName>
    </submittedName>
</protein>
<dbReference type="GO" id="GO:0016780">
    <property type="term" value="F:phosphotransferase activity, for other substituted phosphate groups"/>
    <property type="evidence" value="ECO:0007669"/>
    <property type="project" value="TreeGrafter"/>
</dbReference>